<dbReference type="Proteomes" id="UP000438429">
    <property type="component" value="Unassembled WGS sequence"/>
</dbReference>
<organism evidence="2 3">
    <name type="scientific">Scophthalmus maximus</name>
    <name type="common">Turbot</name>
    <name type="synonym">Psetta maxima</name>
    <dbReference type="NCBI Taxonomy" id="52904"/>
    <lineage>
        <taxon>Eukaryota</taxon>
        <taxon>Metazoa</taxon>
        <taxon>Chordata</taxon>
        <taxon>Craniata</taxon>
        <taxon>Vertebrata</taxon>
        <taxon>Euteleostomi</taxon>
        <taxon>Actinopterygii</taxon>
        <taxon>Neopterygii</taxon>
        <taxon>Teleostei</taxon>
        <taxon>Neoteleostei</taxon>
        <taxon>Acanthomorphata</taxon>
        <taxon>Carangaria</taxon>
        <taxon>Pleuronectiformes</taxon>
        <taxon>Pleuronectoidei</taxon>
        <taxon>Scophthalmidae</taxon>
        <taxon>Scophthalmus</taxon>
    </lineage>
</organism>
<name>A0A6A4SHD8_SCOMX</name>
<feature type="compositionally biased region" description="Basic and acidic residues" evidence="1">
    <location>
        <begin position="73"/>
        <end position="97"/>
    </location>
</feature>
<accession>A0A6A4SHD8</accession>
<dbReference type="EMBL" id="VEVO01000013">
    <property type="protein sequence ID" value="KAF0032637.1"/>
    <property type="molecule type" value="Genomic_DNA"/>
</dbReference>
<proteinExistence type="predicted"/>
<sequence length="131" mass="14385">MGARTLRDATQAFDSTRTEVFWGRRGRRRDGPIALLRRRAVLISPRDGVVGGGSVLEKGTLNSGYFVPLCPGAERRGPTRGGDESNENKEKTLRKNETSSLSMRQLRPRRRNNPPKSLPRDGNGPSRAGSG</sequence>
<evidence type="ECO:0000313" key="2">
    <source>
        <dbReference type="EMBL" id="KAF0032637.1"/>
    </source>
</evidence>
<feature type="region of interest" description="Disordered" evidence="1">
    <location>
        <begin position="47"/>
        <end position="131"/>
    </location>
</feature>
<dbReference type="AlphaFoldDB" id="A0A6A4SHD8"/>
<evidence type="ECO:0000256" key="1">
    <source>
        <dbReference type="SAM" id="MobiDB-lite"/>
    </source>
</evidence>
<gene>
    <name evidence="2" type="ORF">F2P81_014927</name>
</gene>
<reference evidence="2 3" key="1">
    <citation type="submission" date="2019-06" db="EMBL/GenBank/DDBJ databases">
        <title>Draft genomes of female and male turbot (Scophthalmus maximus).</title>
        <authorList>
            <person name="Xu H."/>
            <person name="Xu X.-W."/>
            <person name="Shao C."/>
            <person name="Chen S."/>
        </authorList>
    </citation>
    <scope>NUCLEOTIDE SEQUENCE [LARGE SCALE GENOMIC DNA]</scope>
    <source>
        <strain evidence="2">Ysfricsl-2016a</strain>
        <tissue evidence="2">Blood</tissue>
    </source>
</reference>
<evidence type="ECO:0000313" key="3">
    <source>
        <dbReference type="Proteomes" id="UP000438429"/>
    </source>
</evidence>
<comment type="caution">
    <text evidence="2">The sequence shown here is derived from an EMBL/GenBank/DDBJ whole genome shotgun (WGS) entry which is preliminary data.</text>
</comment>
<protein>
    <submittedName>
        <fullName evidence="2">Uncharacterized protein</fullName>
    </submittedName>
</protein>